<proteinExistence type="predicted"/>
<accession>A0ABY5Y4N2</accession>
<feature type="coiled-coil region" evidence="1">
    <location>
        <begin position="150"/>
        <end position="195"/>
    </location>
</feature>
<keyword evidence="6" id="KW-1185">Reference proteome</keyword>
<dbReference type="Gene3D" id="3.30.70.1070">
    <property type="entry name" value="Sporulation related repeat"/>
    <property type="match status" value="1"/>
</dbReference>
<organism evidence="5 6">
    <name type="scientific">Taurinivorans muris</name>
    <dbReference type="NCBI Taxonomy" id="2787751"/>
    <lineage>
        <taxon>Bacteria</taxon>
        <taxon>Pseudomonadati</taxon>
        <taxon>Thermodesulfobacteriota</taxon>
        <taxon>Desulfovibrionia</taxon>
        <taxon>Desulfovibrionales</taxon>
        <taxon>Desulfovibrionaceae</taxon>
        <taxon>Taurinivorans</taxon>
    </lineage>
</organism>
<reference evidence="5" key="1">
    <citation type="submission" date="2020-12" db="EMBL/GenBank/DDBJ databases">
        <title>Taurinivorans muris gen. nov., sp. nov., fundamental and realized metabolic niche of a ubiquitous sulfidogenic bacterium in the murine intestine.</title>
        <authorList>
            <person name="Ye H."/>
            <person name="Hanson B.T."/>
            <person name="Loy A."/>
        </authorList>
    </citation>
    <scope>NUCLEOTIDE SEQUENCE</scope>
    <source>
        <strain evidence="5">LT0009</strain>
    </source>
</reference>
<feature type="transmembrane region" description="Helical" evidence="3">
    <location>
        <begin position="85"/>
        <end position="105"/>
    </location>
</feature>
<evidence type="ECO:0000259" key="4">
    <source>
        <dbReference type="PROSITE" id="PS51724"/>
    </source>
</evidence>
<feature type="domain" description="SPOR" evidence="4">
    <location>
        <begin position="192"/>
        <end position="271"/>
    </location>
</feature>
<dbReference type="Pfam" id="PF05036">
    <property type="entry name" value="SPOR"/>
    <property type="match status" value="1"/>
</dbReference>
<dbReference type="InterPro" id="IPR007730">
    <property type="entry name" value="SPOR-like_dom"/>
</dbReference>
<evidence type="ECO:0000256" key="2">
    <source>
        <dbReference type="SAM" id="MobiDB-lite"/>
    </source>
</evidence>
<evidence type="ECO:0000256" key="1">
    <source>
        <dbReference type="SAM" id="Coils"/>
    </source>
</evidence>
<evidence type="ECO:0000256" key="3">
    <source>
        <dbReference type="SAM" id="Phobius"/>
    </source>
</evidence>
<protein>
    <submittedName>
        <fullName evidence="5">SPOR domain-containing protein</fullName>
    </submittedName>
</protein>
<feature type="compositionally biased region" description="Acidic residues" evidence="2">
    <location>
        <begin position="35"/>
        <end position="44"/>
    </location>
</feature>
<name>A0ABY5Y4N2_9BACT</name>
<dbReference type="InterPro" id="IPR036680">
    <property type="entry name" value="SPOR-like_sf"/>
</dbReference>
<keyword evidence="1" id="KW-0175">Coiled coil</keyword>
<gene>
    <name evidence="5" type="ORF">JBF11_04200</name>
</gene>
<evidence type="ECO:0000313" key="5">
    <source>
        <dbReference type="EMBL" id="UWX06519.1"/>
    </source>
</evidence>
<evidence type="ECO:0000313" key="6">
    <source>
        <dbReference type="Proteomes" id="UP001058120"/>
    </source>
</evidence>
<dbReference type="RefSeq" id="WP_334316131.1">
    <property type="nucleotide sequence ID" value="NZ_CP065938.1"/>
</dbReference>
<dbReference type="PROSITE" id="PS51724">
    <property type="entry name" value="SPOR"/>
    <property type="match status" value="1"/>
</dbReference>
<keyword evidence="3" id="KW-1133">Transmembrane helix</keyword>
<sequence>MARPNYRHVPREKKYNPFLESVKKLLVSKEREEQESTQTEEMEDGFLKTKPREYAYGQDEPEEERFQEENTVAKQGITLSTSACVTAFVTILTSVGFAFLFGLIIGKGMTPAVQKEEPVPLAANIQKEKSAPVLPKEELQFMTALKTEPEKKTAEEIRAEEESVKKAAEEKIRAQEQAKKEADKKAEALANINKKFDYDIRVAAFRSEAQADELRLKLETDGFRTRKNVKKDTKGNWYFIHVLLIGTEERLKESQERFKKFGVRDSIIESKVEAK</sequence>
<keyword evidence="3" id="KW-0472">Membrane</keyword>
<dbReference type="EMBL" id="CP065938">
    <property type="protein sequence ID" value="UWX06519.1"/>
    <property type="molecule type" value="Genomic_DNA"/>
</dbReference>
<keyword evidence="3" id="KW-0812">Transmembrane</keyword>
<dbReference type="Proteomes" id="UP001058120">
    <property type="component" value="Chromosome"/>
</dbReference>
<dbReference type="SUPFAM" id="SSF110997">
    <property type="entry name" value="Sporulation related repeat"/>
    <property type="match status" value="1"/>
</dbReference>
<feature type="region of interest" description="Disordered" evidence="2">
    <location>
        <begin position="29"/>
        <end position="51"/>
    </location>
</feature>